<dbReference type="PANTHER" id="PTHR34220">
    <property type="entry name" value="SENSOR HISTIDINE KINASE YPDA"/>
    <property type="match status" value="1"/>
</dbReference>
<accession>A0A847SAY1</accession>
<name>A0A847SAY1_9BACT</name>
<keyword evidence="1" id="KW-0472">Membrane</keyword>
<organism evidence="4 5">
    <name type="scientific">Chitinophaga eiseniae</name>
    <dbReference type="NCBI Taxonomy" id="634771"/>
    <lineage>
        <taxon>Bacteria</taxon>
        <taxon>Pseudomonadati</taxon>
        <taxon>Bacteroidota</taxon>
        <taxon>Chitinophagia</taxon>
        <taxon>Chitinophagales</taxon>
        <taxon>Chitinophagaceae</taxon>
        <taxon>Chitinophaga</taxon>
    </lineage>
</organism>
<dbReference type="RefSeq" id="WP_168736657.1">
    <property type="nucleotide sequence ID" value="NZ_JABAHZ010000001.1"/>
</dbReference>
<keyword evidence="4" id="KW-0808">Transferase</keyword>
<evidence type="ECO:0000313" key="4">
    <source>
        <dbReference type="EMBL" id="NLR77244.1"/>
    </source>
</evidence>
<keyword evidence="5" id="KW-1185">Reference proteome</keyword>
<comment type="caution">
    <text evidence="4">The sequence shown here is derived from an EMBL/GenBank/DDBJ whole genome shotgun (WGS) entry which is preliminary data.</text>
</comment>
<keyword evidence="4" id="KW-0418">Kinase</keyword>
<evidence type="ECO:0000256" key="2">
    <source>
        <dbReference type="SAM" id="SignalP"/>
    </source>
</evidence>
<reference evidence="4 5" key="1">
    <citation type="submission" date="2020-04" db="EMBL/GenBank/DDBJ databases">
        <authorList>
            <person name="Yin C."/>
        </authorList>
    </citation>
    <scope>NUCLEOTIDE SEQUENCE [LARGE SCALE GENOMIC DNA]</scope>
    <source>
        <strain evidence="4 5">Ak56</strain>
    </source>
</reference>
<gene>
    <name evidence="4" type="ORF">HGH91_01320</name>
</gene>
<dbReference type="InterPro" id="IPR010559">
    <property type="entry name" value="Sig_transdc_His_kin_internal"/>
</dbReference>
<dbReference type="GO" id="GO:0000155">
    <property type="term" value="F:phosphorelay sensor kinase activity"/>
    <property type="evidence" value="ECO:0007669"/>
    <property type="project" value="InterPro"/>
</dbReference>
<protein>
    <submittedName>
        <fullName evidence="4">Histidine kinase</fullName>
    </submittedName>
</protein>
<dbReference type="EMBL" id="JABAHZ010000001">
    <property type="protein sequence ID" value="NLR77244.1"/>
    <property type="molecule type" value="Genomic_DNA"/>
</dbReference>
<proteinExistence type="predicted"/>
<sequence length="564" mass="65141">MQLLLKTLRVLLPLLLTTGITCAQQGLQTNNIIYNDSTVIYIANNFVFNTEVNYQPFDIHLPFRDLHYVVYGKQLEVAIFRMKELLDNGGYITGGSLRDTCSSDTFVFNTANMYFQVTKNGKLITDWTPVTHTGVYTDTFRATLEKPTKIFVRKGLFLVADSLSEGDSIQIRFRQHQEAPFLAIYFLKKDPLSTPPCLMVSTDNHDPDLTLENFIRDFYTRGYPDKWLTADFENFYADMPGRSDRKNTKGSQLTRYTKTAYVFRSRKDIPNDSAFEYRLVVNGSTNEKWHKSGPVIFVAGLASGKRYQLEVRYADKPTQVFVKRFYVPPTWYQQPWVIILAAVIILALITLLWLFFRQRWKKRQLEAQRARVTALYTQLNPHFLFNALGSIQGLLNEGHVEKANQYLSGFGSLLRNTLNNGERDFVTLEQDLQHMQRYVSLEQLRRPFLYLVEVGPGITLSDIDILPMLFQPVIENALKHGYKGRPLTLGIHLQKLGNDLLIKIQDDGKGFDVKQQPPGKGLQLIAERVAIFNRFEKAKRIYWRVESSHTGTLVYFTFKNWLDD</sequence>
<dbReference type="InterPro" id="IPR050640">
    <property type="entry name" value="Bact_2-comp_sensor_kinase"/>
</dbReference>
<dbReference type="SUPFAM" id="SSF55874">
    <property type="entry name" value="ATPase domain of HSP90 chaperone/DNA topoisomerase II/histidine kinase"/>
    <property type="match status" value="1"/>
</dbReference>
<dbReference type="GO" id="GO:0016020">
    <property type="term" value="C:membrane"/>
    <property type="evidence" value="ECO:0007669"/>
    <property type="project" value="InterPro"/>
</dbReference>
<feature type="chain" id="PRO_5032308973" evidence="2">
    <location>
        <begin position="24"/>
        <end position="564"/>
    </location>
</feature>
<keyword evidence="2" id="KW-0732">Signal</keyword>
<keyword evidence="1" id="KW-0812">Transmembrane</keyword>
<keyword evidence="1" id="KW-1133">Transmembrane helix</keyword>
<dbReference type="InterPro" id="IPR036890">
    <property type="entry name" value="HATPase_C_sf"/>
</dbReference>
<feature type="signal peptide" evidence="2">
    <location>
        <begin position="1"/>
        <end position="23"/>
    </location>
</feature>
<evidence type="ECO:0000259" key="3">
    <source>
        <dbReference type="Pfam" id="PF06580"/>
    </source>
</evidence>
<dbReference type="PANTHER" id="PTHR34220:SF7">
    <property type="entry name" value="SENSOR HISTIDINE KINASE YPDA"/>
    <property type="match status" value="1"/>
</dbReference>
<feature type="transmembrane region" description="Helical" evidence="1">
    <location>
        <begin position="336"/>
        <end position="356"/>
    </location>
</feature>
<evidence type="ECO:0000313" key="5">
    <source>
        <dbReference type="Proteomes" id="UP000552864"/>
    </source>
</evidence>
<dbReference type="Pfam" id="PF06580">
    <property type="entry name" value="His_kinase"/>
    <property type="match status" value="1"/>
</dbReference>
<dbReference type="AlphaFoldDB" id="A0A847SAY1"/>
<dbReference type="Proteomes" id="UP000552864">
    <property type="component" value="Unassembled WGS sequence"/>
</dbReference>
<dbReference type="Gene3D" id="3.30.565.10">
    <property type="entry name" value="Histidine kinase-like ATPase, C-terminal domain"/>
    <property type="match status" value="1"/>
</dbReference>
<evidence type="ECO:0000256" key="1">
    <source>
        <dbReference type="SAM" id="Phobius"/>
    </source>
</evidence>
<feature type="domain" description="Signal transduction histidine kinase internal region" evidence="3">
    <location>
        <begin position="370"/>
        <end position="445"/>
    </location>
</feature>